<dbReference type="OrthoDB" id="10249045at2759"/>
<sequence length="300" mass="32325">MAFGFFLLTLVGLTSSAQSLQCKACESNISWDDCQSKIFLEDCGLIINPNKPKHVHQCFQLEENDPTTKKVLYRQGCTGDVAFCSERPKENMQQCSLCTDDSVSSECTSMVHRVKKTSDGKLVDVVDTIHFQRTEAKANPSVPGTSPVNSSTVIDFASKKNGSDEANTLKVEMKNGQTPEKDETGVQVTNQTEGALSTTEPPKIVTPNTASITPPKSACNRNVKTPATSTEKDQGIYTIQPDGENATETSTSSSVDPQGPMIATGPPEVKSSRSFGLANRAAPIWVVGLLVVVNFLNVDM</sequence>
<proteinExistence type="predicted"/>
<keyword evidence="3" id="KW-0732">Signal</keyword>
<evidence type="ECO:0000256" key="2">
    <source>
        <dbReference type="SAM" id="Phobius"/>
    </source>
</evidence>
<accession>A0A6I8U6F3</accession>
<keyword evidence="2" id="KW-1133">Transmembrane helix</keyword>
<evidence type="ECO:0000313" key="5">
    <source>
        <dbReference type="Proteomes" id="UP000008820"/>
    </source>
</evidence>
<name>A0A6I8U6F3_AEDAE</name>
<keyword evidence="2" id="KW-0472">Membrane</keyword>
<feature type="compositionally biased region" description="Polar residues" evidence="1">
    <location>
        <begin position="186"/>
        <end position="229"/>
    </location>
</feature>
<dbReference type="AlphaFoldDB" id="A0A6I8U6F3"/>
<feature type="signal peptide" evidence="3">
    <location>
        <begin position="1"/>
        <end position="16"/>
    </location>
</feature>
<dbReference type="InParanoid" id="A0A6I8U6F3"/>
<reference evidence="4 5" key="1">
    <citation type="submission" date="2017-06" db="EMBL/GenBank/DDBJ databases">
        <title>Aedes aegypti genome working group (AGWG) sequencing and assembly.</title>
        <authorList>
            <consortium name="Aedes aegypti Genome Working Group (AGWG)"/>
            <person name="Matthews B.J."/>
        </authorList>
    </citation>
    <scope>NUCLEOTIDE SEQUENCE [LARGE SCALE GENOMIC DNA]</scope>
    <source>
        <strain evidence="4 5">LVP_AGWG</strain>
    </source>
</reference>
<protein>
    <submittedName>
        <fullName evidence="4">Uncharacterized protein</fullName>
    </submittedName>
</protein>
<feature type="transmembrane region" description="Helical" evidence="2">
    <location>
        <begin position="281"/>
        <end position="298"/>
    </location>
</feature>
<feature type="chain" id="PRO_5043433843" evidence="3">
    <location>
        <begin position="17"/>
        <end position="300"/>
    </location>
</feature>
<keyword evidence="5" id="KW-1185">Reference proteome</keyword>
<reference evidence="4" key="2">
    <citation type="submission" date="2020-05" db="UniProtKB">
        <authorList>
            <consortium name="EnsemblMetazoa"/>
        </authorList>
    </citation>
    <scope>IDENTIFICATION</scope>
    <source>
        <strain evidence="4">LVP_AGWG</strain>
    </source>
</reference>
<evidence type="ECO:0000313" key="4">
    <source>
        <dbReference type="EnsemblMetazoa" id="AAEL025866-PA"/>
    </source>
</evidence>
<evidence type="ECO:0000256" key="3">
    <source>
        <dbReference type="SAM" id="SignalP"/>
    </source>
</evidence>
<evidence type="ECO:0000256" key="1">
    <source>
        <dbReference type="SAM" id="MobiDB-lite"/>
    </source>
</evidence>
<dbReference type="EnsemblMetazoa" id="AAEL025866-RA">
    <property type="protein sequence ID" value="AAEL025866-PA"/>
    <property type="gene ID" value="AAEL025866"/>
</dbReference>
<organism evidence="4 5">
    <name type="scientific">Aedes aegypti</name>
    <name type="common">Yellowfever mosquito</name>
    <name type="synonym">Culex aegypti</name>
    <dbReference type="NCBI Taxonomy" id="7159"/>
    <lineage>
        <taxon>Eukaryota</taxon>
        <taxon>Metazoa</taxon>
        <taxon>Ecdysozoa</taxon>
        <taxon>Arthropoda</taxon>
        <taxon>Hexapoda</taxon>
        <taxon>Insecta</taxon>
        <taxon>Pterygota</taxon>
        <taxon>Neoptera</taxon>
        <taxon>Endopterygota</taxon>
        <taxon>Diptera</taxon>
        <taxon>Nematocera</taxon>
        <taxon>Culicoidea</taxon>
        <taxon>Culicidae</taxon>
        <taxon>Culicinae</taxon>
        <taxon>Aedini</taxon>
        <taxon>Aedes</taxon>
        <taxon>Stegomyia</taxon>
    </lineage>
</organism>
<gene>
    <name evidence="4" type="primary">110675348</name>
</gene>
<keyword evidence="2" id="KW-0812">Transmembrane</keyword>
<feature type="region of interest" description="Disordered" evidence="1">
    <location>
        <begin position="172"/>
        <end position="263"/>
    </location>
</feature>
<feature type="compositionally biased region" description="Polar residues" evidence="1">
    <location>
        <begin position="246"/>
        <end position="256"/>
    </location>
</feature>
<dbReference type="Proteomes" id="UP000008820">
    <property type="component" value="Chromosome 1"/>
</dbReference>